<name>A0A9W9FHC5_9EURO</name>
<evidence type="ECO:0000256" key="11">
    <source>
        <dbReference type="ARBA" id="ARBA00023136"/>
    </source>
</evidence>
<dbReference type="Gene3D" id="1.10.630.10">
    <property type="entry name" value="Cytochrome P450"/>
    <property type="match status" value="1"/>
</dbReference>
<dbReference type="FunFam" id="1.10.630.10:FF:000069">
    <property type="entry name" value="Cytochrome P450, putative (Eurofung)"/>
    <property type="match status" value="1"/>
</dbReference>
<gene>
    <name evidence="15" type="ORF">N7456_006248</name>
</gene>
<dbReference type="OrthoDB" id="3945418at2759"/>
<dbReference type="InterPro" id="IPR017972">
    <property type="entry name" value="Cyt_P450_CS"/>
</dbReference>
<dbReference type="PROSITE" id="PS00086">
    <property type="entry name" value="CYTOCHROME_P450"/>
    <property type="match status" value="1"/>
</dbReference>
<proteinExistence type="inferred from homology"/>
<comment type="subcellular location">
    <subcellularLocation>
        <location evidence="2">Membrane</location>
        <topology evidence="2">Single-pass membrane protein</topology>
    </subcellularLocation>
</comment>
<dbReference type="GO" id="GO:0043386">
    <property type="term" value="P:mycotoxin biosynthetic process"/>
    <property type="evidence" value="ECO:0007669"/>
    <property type="project" value="UniProtKB-ARBA"/>
</dbReference>
<dbReference type="GO" id="GO:0016705">
    <property type="term" value="F:oxidoreductase activity, acting on paired donors, with incorporation or reduction of molecular oxygen"/>
    <property type="evidence" value="ECO:0007669"/>
    <property type="project" value="InterPro"/>
</dbReference>
<keyword evidence="9 12" id="KW-0408">Iron</keyword>
<dbReference type="Proteomes" id="UP001149165">
    <property type="component" value="Unassembled WGS sequence"/>
</dbReference>
<dbReference type="InterPro" id="IPR001128">
    <property type="entry name" value="Cyt_P450"/>
</dbReference>
<evidence type="ECO:0000256" key="2">
    <source>
        <dbReference type="ARBA" id="ARBA00004167"/>
    </source>
</evidence>
<evidence type="ECO:0000256" key="13">
    <source>
        <dbReference type="RuleBase" id="RU000461"/>
    </source>
</evidence>
<comment type="caution">
    <text evidence="15">The sequence shown here is derived from an EMBL/GenBank/DDBJ whole genome shotgun (WGS) entry which is preliminary data.</text>
</comment>
<dbReference type="InterPro" id="IPR036396">
    <property type="entry name" value="Cyt_P450_sf"/>
</dbReference>
<evidence type="ECO:0000256" key="5">
    <source>
        <dbReference type="ARBA" id="ARBA00022692"/>
    </source>
</evidence>
<evidence type="ECO:0000256" key="1">
    <source>
        <dbReference type="ARBA" id="ARBA00001971"/>
    </source>
</evidence>
<dbReference type="EMBL" id="JAPQKH010000004">
    <property type="protein sequence ID" value="KAJ5100196.1"/>
    <property type="molecule type" value="Genomic_DNA"/>
</dbReference>
<keyword evidence="4 12" id="KW-0349">Heme</keyword>
<dbReference type="InterPro" id="IPR002401">
    <property type="entry name" value="Cyt_P450_E_grp-I"/>
</dbReference>
<keyword evidence="16" id="KW-1185">Reference proteome</keyword>
<feature type="transmembrane region" description="Helical" evidence="14">
    <location>
        <begin position="42"/>
        <end position="62"/>
    </location>
</feature>
<dbReference type="PANTHER" id="PTHR24305:SF231">
    <property type="entry name" value="P450, PUTATIVE (EUROFUNG)-RELATED"/>
    <property type="match status" value="1"/>
</dbReference>
<dbReference type="Pfam" id="PF00067">
    <property type="entry name" value="p450"/>
    <property type="match status" value="1"/>
</dbReference>
<evidence type="ECO:0000313" key="15">
    <source>
        <dbReference type="EMBL" id="KAJ5100196.1"/>
    </source>
</evidence>
<dbReference type="AlphaFoldDB" id="A0A9W9FHC5"/>
<dbReference type="PANTHER" id="PTHR24305">
    <property type="entry name" value="CYTOCHROME P450"/>
    <property type="match status" value="1"/>
</dbReference>
<dbReference type="GO" id="GO:0016020">
    <property type="term" value="C:membrane"/>
    <property type="evidence" value="ECO:0007669"/>
    <property type="project" value="UniProtKB-SubCell"/>
</dbReference>
<dbReference type="GO" id="GO:0005506">
    <property type="term" value="F:iron ion binding"/>
    <property type="evidence" value="ECO:0007669"/>
    <property type="project" value="InterPro"/>
</dbReference>
<keyword evidence="11 14" id="KW-0472">Membrane</keyword>
<evidence type="ECO:0000256" key="12">
    <source>
        <dbReference type="PIRSR" id="PIRSR602401-1"/>
    </source>
</evidence>
<accession>A0A9W9FHC5</accession>
<dbReference type="CDD" id="cd11062">
    <property type="entry name" value="CYP58-like"/>
    <property type="match status" value="1"/>
</dbReference>
<feature type="binding site" description="axial binding residue" evidence="12">
    <location>
        <position position="488"/>
    </location>
    <ligand>
        <name>heme</name>
        <dbReference type="ChEBI" id="CHEBI:30413"/>
    </ligand>
    <ligandPart>
        <name>Fe</name>
        <dbReference type="ChEBI" id="CHEBI:18248"/>
    </ligandPart>
</feature>
<protein>
    <submittedName>
        <fullName evidence="15">Cytochrome P450</fullName>
    </submittedName>
</protein>
<keyword evidence="10 13" id="KW-0503">Monooxygenase</keyword>
<reference evidence="15" key="1">
    <citation type="submission" date="2022-11" db="EMBL/GenBank/DDBJ databases">
        <authorList>
            <person name="Petersen C."/>
        </authorList>
    </citation>
    <scope>NUCLEOTIDE SEQUENCE</scope>
    <source>
        <strain evidence="15">IBT 30069</strain>
    </source>
</reference>
<dbReference type="GO" id="GO:0004497">
    <property type="term" value="F:monooxygenase activity"/>
    <property type="evidence" value="ECO:0007669"/>
    <property type="project" value="UniProtKB-KW"/>
</dbReference>
<comment type="cofactor">
    <cofactor evidence="1 12">
        <name>heme</name>
        <dbReference type="ChEBI" id="CHEBI:30413"/>
    </cofactor>
</comment>
<evidence type="ECO:0000256" key="7">
    <source>
        <dbReference type="ARBA" id="ARBA00022989"/>
    </source>
</evidence>
<dbReference type="PRINTS" id="PR00463">
    <property type="entry name" value="EP450I"/>
</dbReference>
<comment type="similarity">
    <text evidence="3 13">Belongs to the cytochrome P450 family.</text>
</comment>
<evidence type="ECO:0000256" key="9">
    <source>
        <dbReference type="ARBA" id="ARBA00023004"/>
    </source>
</evidence>
<dbReference type="InterPro" id="IPR050121">
    <property type="entry name" value="Cytochrome_P450_monoxygenase"/>
</dbReference>
<reference evidence="15" key="2">
    <citation type="journal article" date="2023" name="IMA Fungus">
        <title>Comparative genomic study of the Penicillium genus elucidates a diverse pangenome and 15 lateral gene transfer events.</title>
        <authorList>
            <person name="Petersen C."/>
            <person name="Sorensen T."/>
            <person name="Nielsen M.R."/>
            <person name="Sondergaard T.E."/>
            <person name="Sorensen J.L."/>
            <person name="Fitzpatrick D.A."/>
            <person name="Frisvad J.C."/>
            <person name="Nielsen K.L."/>
        </authorList>
    </citation>
    <scope>NUCLEOTIDE SEQUENCE</scope>
    <source>
        <strain evidence="15">IBT 30069</strain>
    </source>
</reference>
<organism evidence="15 16">
    <name type="scientific">Penicillium angulare</name>
    <dbReference type="NCBI Taxonomy" id="116970"/>
    <lineage>
        <taxon>Eukaryota</taxon>
        <taxon>Fungi</taxon>
        <taxon>Dikarya</taxon>
        <taxon>Ascomycota</taxon>
        <taxon>Pezizomycotina</taxon>
        <taxon>Eurotiomycetes</taxon>
        <taxon>Eurotiomycetidae</taxon>
        <taxon>Eurotiales</taxon>
        <taxon>Aspergillaceae</taxon>
        <taxon>Penicillium</taxon>
    </lineage>
</organism>
<evidence type="ECO:0000256" key="6">
    <source>
        <dbReference type="ARBA" id="ARBA00022723"/>
    </source>
</evidence>
<keyword evidence="5 14" id="KW-0812">Transmembrane</keyword>
<evidence type="ECO:0000256" key="14">
    <source>
        <dbReference type="SAM" id="Phobius"/>
    </source>
</evidence>
<evidence type="ECO:0000256" key="4">
    <source>
        <dbReference type="ARBA" id="ARBA00022617"/>
    </source>
</evidence>
<dbReference type="SUPFAM" id="SSF48264">
    <property type="entry name" value="Cytochrome P450"/>
    <property type="match status" value="1"/>
</dbReference>
<keyword evidence="6 12" id="KW-0479">Metal-binding</keyword>
<keyword evidence="7 14" id="KW-1133">Transmembrane helix</keyword>
<sequence length="548" mass="61888">MTSELEFFPKALPVTNLTFTHPAISQKQPQSLLLSYILSAKLSTGSVLLTGLLFYIPALVLYRLWFSPLARFPGPKLAAATGWYETYYEIVKKGGGQFTFQIKELHERYGPIVRISPWELHIHDSEYYDSLYTSSLGLDKSPHIQHRFGTPSASFSTPENDLHKIRRNAVLPFFSKRRIHEQAAMIQKNVDLICYRFKTEYAGTDNVVRMNDMLSSYGTDVIMTYAFNRSRKFLSEPGFSSKFARAIQGLKDFVHIAQQFPLVGSLSRHVPQWLLAFVGSDLEAIVRFETEISSHVQQVLEKRASQCNEDQKGTIFVEILNANLPAAEKSFARLKDEGIGIVGAAIETTKLANMVIIFHILHNPQILSCLQTELEEVIPDPESPPPLSALEKAPYLAACIQEGLRLAYGTTARSQRISRHRPLQYKNWIIPQNAMVGMDAYHMHHDETVFPNSTSFKPDRWLGNPKGPDGVKSLNRYMVAFSRGTRMCAGSNLALAQMTLLLAALFRNFDMELYETTRRDVDIYRDMVGLEAAPGSKGVRLRVKGCRT</sequence>
<evidence type="ECO:0000256" key="10">
    <source>
        <dbReference type="ARBA" id="ARBA00023033"/>
    </source>
</evidence>
<evidence type="ECO:0000256" key="8">
    <source>
        <dbReference type="ARBA" id="ARBA00023002"/>
    </source>
</evidence>
<evidence type="ECO:0000313" key="16">
    <source>
        <dbReference type="Proteomes" id="UP001149165"/>
    </source>
</evidence>
<keyword evidence="8 13" id="KW-0560">Oxidoreductase</keyword>
<dbReference type="GO" id="GO:0020037">
    <property type="term" value="F:heme binding"/>
    <property type="evidence" value="ECO:0007669"/>
    <property type="project" value="InterPro"/>
</dbReference>
<evidence type="ECO:0000256" key="3">
    <source>
        <dbReference type="ARBA" id="ARBA00010617"/>
    </source>
</evidence>